<accession>A0A2P4X512</accession>
<organism evidence="1 2">
    <name type="scientific">Phytophthora palmivora</name>
    <dbReference type="NCBI Taxonomy" id="4796"/>
    <lineage>
        <taxon>Eukaryota</taxon>
        <taxon>Sar</taxon>
        <taxon>Stramenopiles</taxon>
        <taxon>Oomycota</taxon>
        <taxon>Peronosporomycetes</taxon>
        <taxon>Peronosporales</taxon>
        <taxon>Peronosporaceae</taxon>
        <taxon>Phytophthora</taxon>
    </lineage>
</organism>
<protein>
    <recommendedName>
        <fullName evidence="3">PiggyBac transposable element-derived protein domain-containing protein</fullName>
    </recommendedName>
</protein>
<dbReference type="EMBL" id="NCKW01016845">
    <property type="protein sequence ID" value="POM60632.1"/>
    <property type="molecule type" value="Genomic_DNA"/>
</dbReference>
<dbReference type="OrthoDB" id="5876240at2759"/>
<sequence>MLRRDGYLGAVEDKKKAKGVAQKTVIWNVAKVFHEQQLQRLIIADNFYSLCALELRLRDMEFYYVGTYRNDRLGWAKFLEFKQKKLPKSMPRGSPKMLTSRACSSGVDGLFTSPHAFNLLLHYSDVGHVTKQSHRSSI</sequence>
<gene>
    <name evidence="1" type="ORF">PHPALM_30498</name>
</gene>
<comment type="caution">
    <text evidence="1">The sequence shown here is derived from an EMBL/GenBank/DDBJ whole genome shotgun (WGS) entry which is preliminary data.</text>
</comment>
<name>A0A2P4X512_9STRA</name>
<proteinExistence type="predicted"/>
<dbReference type="AlphaFoldDB" id="A0A2P4X512"/>
<dbReference type="Proteomes" id="UP000237271">
    <property type="component" value="Unassembled WGS sequence"/>
</dbReference>
<evidence type="ECO:0000313" key="2">
    <source>
        <dbReference type="Proteomes" id="UP000237271"/>
    </source>
</evidence>
<keyword evidence="2" id="KW-1185">Reference proteome</keyword>
<evidence type="ECO:0000313" key="1">
    <source>
        <dbReference type="EMBL" id="POM60632.1"/>
    </source>
</evidence>
<evidence type="ECO:0008006" key="3">
    <source>
        <dbReference type="Google" id="ProtNLM"/>
    </source>
</evidence>
<reference evidence="1 2" key="1">
    <citation type="journal article" date="2017" name="Genome Biol. Evol.">
        <title>Phytophthora megakarya and P. palmivora, closely related causal agents of cacao black pod rot, underwent increases in genome sizes and gene numbers by different mechanisms.</title>
        <authorList>
            <person name="Ali S.S."/>
            <person name="Shao J."/>
            <person name="Lary D.J."/>
            <person name="Kronmiller B."/>
            <person name="Shen D."/>
            <person name="Strem M.D."/>
            <person name="Amoako-Attah I."/>
            <person name="Akrofi A.Y."/>
            <person name="Begoude B.A."/>
            <person name="Ten Hoopen G.M."/>
            <person name="Coulibaly K."/>
            <person name="Kebe B.I."/>
            <person name="Melnick R.L."/>
            <person name="Guiltinan M.J."/>
            <person name="Tyler B.M."/>
            <person name="Meinhardt L.W."/>
            <person name="Bailey B.A."/>
        </authorList>
    </citation>
    <scope>NUCLEOTIDE SEQUENCE [LARGE SCALE GENOMIC DNA]</scope>
    <source>
        <strain evidence="2">sbr112.9</strain>
    </source>
</reference>